<dbReference type="Pfam" id="PF01569">
    <property type="entry name" value="PAP2"/>
    <property type="match status" value="1"/>
</dbReference>
<dbReference type="InterPro" id="IPR036938">
    <property type="entry name" value="PAP2/HPO_sf"/>
</dbReference>
<proteinExistence type="predicted"/>
<name>A0A251ZY25_9PROT</name>
<evidence type="ECO:0000256" key="1">
    <source>
        <dbReference type="SAM" id="Phobius"/>
    </source>
</evidence>
<dbReference type="InterPro" id="IPR000326">
    <property type="entry name" value="PAP2/HPO"/>
</dbReference>
<keyword evidence="1" id="KW-0472">Membrane</keyword>
<keyword evidence="1" id="KW-0812">Transmembrane</keyword>
<feature type="transmembrane region" description="Helical" evidence="1">
    <location>
        <begin position="130"/>
        <end position="147"/>
    </location>
</feature>
<reference evidence="3 4" key="1">
    <citation type="submission" date="2014-06" db="EMBL/GenBank/DDBJ databases">
        <authorList>
            <person name="Ju J."/>
            <person name="Zhang J."/>
        </authorList>
    </citation>
    <scope>NUCLEOTIDE SEQUENCE [LARGE SCALE GENOMIC DNA]</scope>
    <source>
        <strain evidence="3">DmW_045</strain>
    </source>
</reference>
<organism evidence="3 4">
    <name type="scientific">Acetobacter orientalis</name>
    <dbReference type="NCBI Taxonomy" id="146474"/>
    <lineage>
        <taxon>Bacteria</taxon>
        <taxon>Pseudomonadati</taxon>
        <taxon>Pseudomonadota</taxon>
        <taxon>Alphaproteobacteria</taxon>
        <taxon>Acetobacterales</taxon>
        <taxon>Acetobacteraceae</taxon>
        <taxon>Acetobacter</taxon>
    </lineage>
</organism>
<comment type="caution">
    <text evidence="3">The sequence shown here is derived from an EMBL/GenBank/DDBJ whole genome shotgun (WGS) entry which is preliminary data.</text>
</comment>
<dbReference type="EMBL" id="JOMO01000073">
    <property type="protein sequence ID" value="OUI79564.1"/>
    <property type="molecule type" value="Genomic_DNA"/>
</dbReference>
<dbReference type="Proteomes" id="UP000194639">
    <property type="component" value="Unassembled WGS sequence"/>
</dbReference>
<evidence type="ECO:0000313" key="4">
    <source>
        <dbReference type="Proteomes" id="UP000194639"/>
    </source>
</evidence>
<keyword evidence="1" id="KW-1133">Transmembrane helix</keyword>
<dbReference type="RefSeq" id="WP_086553237.1">
    <property type="nucleotide sequence ID" value="NZ_JOMO01000073.1"/>
</dbReference>
<protein>
    <recommendedName>
        <fullName evidence="2">Phosphatidic acid phosphatase type 2/haloperoxidase domain-containing protein</fullName>
    </recommendedName>
</protein>
<dbReference type="Gene3D" id="1.20.144.10">
    <property type="entry name" value="Phosphatidic acid phosphatase type 2/haloperoxidase"/>
    <property type="match status" value="1"/>
</dbReference>
<feature type="transmembrane region" description="Helical" evidence="1">
    <location>
        <begin position="12"/>
        <end position="35"/>
    </location>
</feature>
<accession>A0A251ZY25</accession>
<dbReference type="AlphaFoldDB" id="A0A251ZY25"/>
<evidence type="ECO:0000313" key="3">
    <source>
        <dbReference type="EMBL" id="OUI79564.1"/>
    </source>
</evidence>
<sequence length="200" mass="22338">MLSNKNIFAQFISGFGDQAVVIPLCFIIFSLFYFVGWRRGAVIWFSGIGITLAIIVVAKVIGLLWGEWYVSNDRAFSLSGHVAASVVVYGTLLNLFTFRHCKLWFQAVRLPLCIAVFMGYARLELHAHTYAEVMMGALVGCVGSVFVMRCLPIFPLFLKYLGAACAIITILILHGRESDAERILQNIFHASYIILHQKIG</sequence>
<dbReference type="SUPFAM" id="SSF48317">
    <property type="entry name" value="Acid phosphatase/Vanadium-dependent haloperoxidase"/>
    <property type="match status" value="1"/>
</dbReference>
<feature type="domain" description="Phosphatidic acid phosphatase type 2/haloperoxidase" evidence="2">
    <location>
        <begin position="73"/>
        <end position="151"/>
    </location>
</feature>
<feature type="transmembrane region" description="Helical" evidence="1">
    <location>
        <begin position="78"/>
        <end position="97"/>
    </location>
</feature>
<evidence type="ECO:0000259" key="2">
    <source>
        <dbReference type="Pfam" id="PF01569"/>
    </source>
</evidence>
<feature type="transmembrane region" description="Helical" evidence="1">
    <location>
        <begin position="41"/>
        <end position="66"/>
    </location>
</feature>
<feature type="transmembrane region" description="Helical" evidence="1">
    <location>
        <begin position="153"/>
        <end position="173"/>
    </location>
</feature>
<gene>
    <name evidence="3" type="ORF">HK12_13705</name>
</gene>